<sequence>MITNVIQVTIFVKDQEEAKKFYTEKLGFVVRNEMDFGEDWKYLTVAPNESNETVLELAQADSTEKQALIGNQAGDLPVVMFKSDDIEKGYEELHERDVQFEGQPKEVPGGKGVRFQDLDGNLFDLYEPQQ</sequence>
<dbReference type="InterPro" id="IPR029068">
    <property type="entry name" value="Glyas_Bleomycin-R_OHBP_Dase"/>
</dbReference>
<dbReference type="EMBL" id="FQUS01000005">
    <property type="protein sequence ID" value="SHF11131.1"/>
    <property type="molecule type" value="Genomic_DNA"/>
</dbReference>
<evidence type="ECO:0000259" key="1">
    <source>
        <dbReference type="PROSITE" id="PS51819"/>
    </source>
</evidence>
<organism evidence="2 3">
    <name type="scientific">Fodinibius roseus</name>
    <dbReference type="NCBI Taxonomy" id="1194090"/>
    <lineage>
        <taxon>Bacteria</taxon>
        <taxon>Pseudomonadati</taxon>
        <taxon>Balneolota</taxon>
        <taxon>Balneolia</taxon>
        <taxon>Balneolales</taxon>
        <taxon>Balneolaceae</taxon>
        <taxon>Fodinibius</taxon>
    </lineage>
</organism>
<dbReference type="PANTHER" id="PTHR36437:SF2">
    <property type="entry name" value="GLYOXALASE_BLEOMYCIN RESISTANCE PROTEIN_DIOXYGENASE"/>
    <property type="match status" value="1"/>
</dbReference>
<keyword evidence="2" id="KW-0560">Oxidoreductase</keyword>
<proteinExistence type="predicted"/>
<dbReference type="PROSITE" id="PS51819">
    <property type="entry name" value="VOC"/>
    <property type="match status" value="1"/>
</dbReference>
<gene>
    <name evidence="2" type="ORF">SAMN05443144_105202</name>
</gene>
<evidence type="ECO:0000313" key="3">
    <source>
        <dbReference type="Proteomes" id="UP000184041"/>
    </source>
</evidence>
<accession>A0A1M4YZ97</accession>
<feature type="domain" description="VOC" evidence="1">
    <location>
        <begin position="4"/>
        <end position="128"/>
    </location>
</feature>
<keyword evidence="2" id="KW-0223">Dioxygenase</keyword>
<keyword evidence="3" id="KW-1185">Reference proteome</keyword>
<dbReference type="PANTHER" id="PTHR36437">
    <property type="entry name" value="GLYOXALASE/BLEOMYCIN RESISTANCE PROTEIN/DIOXYGENASE"/>
    <property type="match status" value="1"/>
</dbReference>
<dbReference type="SUPFAM" id="SSF54593">
    <property type="entry name" value="Glyoxalase/Bleomycin resistance protein/Dihydroxybiphenyl dioxygenase"/>
    <property type="match status" value="1"/>
</dbReference>
<name>A0A1M4YZ97_9BACT</name>
<dbReference type="InterPro" id="IPR004360">
    <property type="entry name" value="Glyas_Fos-R_dOase_dom"/>
</dbReference>
<dbReference type="RefSeq" id="WP_073061121.1">
    <property type="nucleotide sequence ID" value="NZ_FQUS01000005.1"/>
</dbReference>
<dbReference type="GO" id="GO:0051213">
    <property type="term" value="F:dioxygenase activity"/>
    <property type="evidence" value="ECO:0007669"/>
    <property type="project" value="UniProtKB-KW"/>
</dbReference>
<dbReference type="Gene3D" id="3.10.180.10">
    <property type="entry name" value="2,3-Dihydroxybiphenyl 1,2-Dioxygenase, domain 1"/>
    <property type="match status" value="1"/>
</dbReference>
<dbReference type="OrthoDB" id="9794917at2"/>
<evidence type="ECO:0000313" key="2">
    <source>
        <dbReference type="EMBL" id="SHF11131.1"/>
    </source>
</evidence>
<dbReference type="InterPro" id="IPR037523">
    <property type="entry name" value="VOC_core"/>
</dbReference>
<dbReference type="AlphaFoldDB" id="A0A1M4YZ97"/>
<dbReference type="Pfam" id="PF00903">
    <property type="entry name" value="Glyoxalase"/>
    <property type="match status" value="1"/>
</dbReference>
<protein>
    <submittedName>
        <fullName evidence="2">Catechol 2,3-dioxygenase</fullName>
    </submittedName>
</protein>
<dbReference type="Proteomes" id="UP000184041">
    <property type="component" value="Unassembled WGS sequence"/>
</dbReference>
<dbReference type="STRING" id="1194090.SAMN05443144_105202"/>
<reference evidence="2 3" key="1">
    <citation type="submission" date="2016-11" db="EMBL/GenBank/DDBJ databases">
        <authorList>
            <person name="Jaros S."/>
            <person name="Januszkiewicz K."/>
            <person name="Wedrychowicz H."/>
        </authorList>
    </citation>
    <scope>NUCLEOTIDE SEQUENCE [LARGE SCALE GENOMIC DNA]</scope>
    <source>
        <strain evidence="2 3">DSM 21986</strain>
    </source>
</reference>